<dbReference type="RefSeq" id="WP_167217503.1">
    <property type="nucleotide sequence ID" value="NZ_CP050063.1"/>
</dbReference>
<sequence length="130" mass="14611">MKLLYQFRFLVLQIQQTKIPVNQPFFYWLFSTTSRLSNTRPGFQTVARASCWQGNKRHNNGPLMLTHFNQSHSAQQSSGASFNADASLPDQVIPPNAIIVSSLVDSGTDQSYTIRVDNDSGYNIKRTAIT</sequence>
<protein>
    <submittedName>
        <fullName evidence="1">Uncharacterized protein</fullName>
    </submittedName>
</protein>
<evidence type="ECO:0000313" key="2">
    <source>
        <dbReference type="Proteomes" id="UP000501802"/>
    </source>
</evidence>
<gene>
    <name evidence="1" type="ORF">G8759_32610</name>
</gene>
<dbReference type="AlphaFoldDB" id="A0A6G9AX49"/>
<dbReference type="Proteomes" id="UP000501802">
    <property type="component" value="Chromosome"/>
</dbReference>
<proteinExistence type="predicted"/>
<name>A0A6G9AX49_9BACT</name>
<accession>A0A6G9AX49</accession>
<dbReference type="KEGG" id="spib:G8759_32610"/>
<evidence type="ECO:0000313" key="1">
    <source>
        <dbReference type="EMBL" id="QIP17042.1"/>
    </source>
</evidence>
<dbReference type="EMBL" id="CP050063">
    <property type="protein sequence ID" value="QIP17042.1"/>
    <property type="molecule type" value="Genomic_DNA"/>
</dbReference>
<reference evidence="1 2" key="1">
    <citation type="submission" date="2020-03" db="EMBL/GenBank/DDBJ databases">
        <authorList>
            <person name="Kim M.K."/>
        </authorList>
    </citation>
    <scope>NUCLEOTIDE SEQUENCE [LARGE SCALE GENOMIC DNA]</scope>
    <source>
        <strain evidence="1 2">BT328</strain>
    </source>
</reference>
<organism evidence="1 2">
    <name type="scientific">Spirosoma aureum</name>
    <dbReference type="NCBI Taxonomy" id="2692134"/>
    <lineage>
        <taxon>Bacteria</taxon>
        <taxon>Pseudomonadati</taxon>
        <taxon>Bacteroidota</taxon>
        <taxon>Cytophagia</taxon>
        <taxon>Cytophagales</taxon>
        <taxon>Cytophagaceae</taxon>
        <taxon>Spirosoma</taxon>
    </lineage>
</organism>
<keyword evidence="2" id="KW-1185">Reference proteome</keyword>